<proteinExistence type="predicted"/>
<feature type="signal peptide" evidence="1">
    <location>
        <begin position="1"/>
        <end position="20"/>
    </location>
</feature>
<protein>
    <submittedName>
        <fullName evidence="2">Uncharacterized protein</fullName>
    </submittedName>
</protein>
<evidence type="ECO:0000313" key="3">
    <source>
        <dbReference type="Proteomes" id="UP000197587"/>
    </source>
</evidence>
<keyword evidence="1" id="KW-0732">Signal</keyword>
<accession>A0A246BCE0</accession>
<sequence>MKKYFTILLLAIFGFVAVSCDDNRNDNVVGDGDTYSVMKDVTGTLSSGNNYTLSQGINIASSDVVLVYRDINSNTSSSAVWQLLPKTEYLSGGRELDYNFLFDAANVEIYTEANFDQATFTTAEANQYLNNQRFRIVLVPASAGKNTNVNYSDYQSVIKYYNIPDRK</sequence>
<reference evidence="2 3" key="1">
    <citation type="submission" date="2014-01" db="EMBL/GenBank/DDBJ databases">
        <authorList>
            <consortium name="Genome Consortium for Active Teaching"/>
            <person name="Sontag T.C."/>
            <person name="Newman J.D."/>
        </authorList>
    </citation>
    <scope>NUCLEOTIDE SEQUENCE [LARGE SCALE GENOMIC DNA]</scope>
    <source>
        <strain evidence="2 3">DSM 19056</strain>
    </source>
</reference>
<evidence type="ECO:0000313" key="2">
    <source>
        <dbReference type="EMBL" id="OWK99335.1"/>
    </source>
</evidence>
<feature type="chain" id="PRO_5012150919" evidence="1">
    <location>
        <begin position="21"/>
        <end position="167"/>
    </location>
</feature>
<comment type="caution">
    <text evidence="2">The sequence shown here is derived from an EMBL/GenBank/DDBJ whole genome shotgun (WGS) entry which is preliminary data.</text>
</comment>
<gene>
    <name evidence="2" type="ORF">AP75_02325</name>
</gene>
<dbReference type="AlphaFoldDB" id="A0A246BCE0"/>
<dbReference type="RefSeq" id="WP_088263510.1">
    <property type="nucleotide sequence ID" value="NZ_JASZ02000002.1"/>
</dbReference>
<reference evidence="2 3" key="2">
    <citation type="submission" date="2017-05" db="EMBL/GenBank/DDBJ databases">
        <title>Genome of Chryseobacterium haifense.</title>
        <authorList>
            <person name="Newman J.D."/>
        </authorList>
    </citation>
    <scope>NUCLEOTIDE SEQUENCE [LARGE SCALE GENOMIC DNA]</scope>
    <source>
        <strain evidence="2 3">DSM 19056</strain>
    </source>
</reference>
<evidence type="ECO:0000256" key="1">
    <source>
        <dbReference type="SAM" id="SignalP"/>
    </source>
</evidence>
<name>A0A246BCE0_9FLAO</name>
<dbReference type="PROSITE" id="PS51257">
    <property type="entry name" value="PROKAR_LIPOPROTEIN"/>
    <property type="match status" value="1"/>
</dbReference>
<organism evidence="2 3">
    <name type="scientific">Kaistella haifensis DSM 19056</name>
    <dbReference type="NCBI Taxonomy" id="1450526"/>
    <lineage>
        <taxon>Bacteria</taxon>
        <taxon>Pseudomonadati</taxon>
        <taxon>Bacteroidota</taxon>
        <taxon>Flavobacteriia</taxon>
        <taxon>Flavobacteriales</taxon>
        <taxon>Weeksellaceae</taxon>
        <taxon>Chryseobacterium group</taxon>
        <taxon>Kaistella</taxon>
    </lineage>
</organism>
<dbReference type="EMBL" id="JASZ02000002">
    <property type="protein sequence ID" value="OWK99335.1"/>
    <property type="molecule type" value="Genomic_DNA"/>
</dbReference>
<dbReference type="Proteomes" id="UP000197587">
    <property type="component" value="Unassembled WGS sequence"/>
</dbReference>
<keyword evidence="3" id="KW-1185">Reference proteome</keyword>